<evidence type="ECO:0000313" key="4">
    <source>
        <dbReference type="Proteomes" id="UP000603715"/>
    </source>
</evidence>
<sequence>MITIFTPTYNRAYILPKLFESLQAQTSNNFEWLIVDDGSSDDTRELVEHFITKADFKITYIYQENQGKHVAINTALDKASNLYFFTVDSDDYLINNAIELIFKKLETIENSKNIIGIASPIKMVNDIDLPKNQLISDIIATPFEMKYKHQITGEFTLIYKTEVINKFRYPVFIGEKFIVESYITNRFEKDHQLLHISESIVVGEYRNDGLTMQSKNLLLNNPKGASLAFCEKANNDQIPFKERKILVKSYWDYESIFNTSFIQKLNKIKSIRLRIFMISFFFGRIFRQSFR</sequence>
<dbReference type="Proteomes" id="UP001107960">
    <property type="component" value="Unassembled WGS sequence"/>
</dbReference>
<organism evidence="3 5">
    <name type="scientific">Chryseobacterium muglaense</name>
    <dbReference type="NCBI Taxonomy" id="2893752"/>
    <lineage>
        <taxon>Bacteria</taxon>
        <taxon>Pseudomonadati</taxon>
        <taxon>Bacteroidota</taxon>
        <taxon>Flavobacteriia</taxon>
        <taxon>Flavobacteriales</taxon>
        <taxon>Weeksellaceae</taxon>
        <taxon>Chryseobacterium group</taxon>
        <taxon>Chryseobacterium</taxon>
    </lineage>
</organism>
<dbReference type="InterPro" id="IPR001173">
    <property type="entry name" value="Glyco_trans_2-like"/>
</dbReference>
<dbReference type="EMBL" id="JAJJML010000001">
    <property type="protein sequence ID" value="MCC9034901.1"/>
    <property type="molecule type" value="Genomic_DNA"/>
</dbReference>
<dbReference type="AlphaFoldDB" id="A0A9Q3UW10"/>
<dbReference type="CDD" id="cd00761">
    <property type="entry name" value="Glyco_tranf_GTA_type"/>
    <property type="match status" value="1"/>
</dbReference>
<evidence type="ECO:0000313" key="5">
    <source>
        <dbReference type="Proteomes" id="UP001107960"/>
    </source>
</evidence>
<reference evidence="4" key="2">
    <citation type="submission" date="2023-07" db="EMBL/GenBank/DDBJ databases">
        <title>Description of novel Chryseobacterium sp. strain C-2.</title>
        <authorList>
            <person name="Saticioglu I.B."/>
        </authorList>
    </citation>
    <scope>NUCLEOTIDE SEQUENCE [LARGE SCALE GENOMIC DNA]</scope>
    <source>
        <strain evidence="4">C-2</strain>
    </source>
</reference>
<dbReference type="PANTHER" id="PTHR22916">
    <property type="entry name" value="GLYCOSYLTRANSFERASE"/>
    <property type="match status" value="1"/>
</dbReference>
<reference evidence="3" key="1">
    <citation type="submission" date="2021-11" db="EMBL/GenBank/DDBJ databases">
        <title>Description of novel Chryseobacterium species.</title>
        <authorList>
            <person name="Saticioglu I.B."/>
            <person name="Ay H."/>
            <person name="Altun S."/>
            <person name="Duman M."/>
        </authorList>
    </citation>
    <scope>NUCLEOTIDE SEQUENCE</scope>
    <source>
        <strain evidence="3">C-39</strain>
    </source>
</reference>
<reference evidence="2" key="3">
    <citation type="submission" date="2024-05" db="EMBL/GenBank/DDBJ databases">
        <title>Description of novel Chryseobacterium sp. strain C-2.</title>
        <authorList>
            <person name="Saticioglu I.B."/>
        </authorList>
    </citation>
    <scope>NUCLEOTIDE SEQUENCE</scope>
    <source>
        <strain evidence="2">C-2</strain>
    </source>
</reference>
<dbReference type="InterPro" id="IPR029044">
    <property type="entry name" value="Nucleotide-diphossugar_trans"/>
</dbReference>
<dbReference type="Proteomes" id="UP000603715">
    <property type="component" value="Unassembled WGS sequence"/>
</dbReference>
<accession>A0A9Q3UW10</accession>
<name>A0A9Q3UW10_9FLAO</name>
<dbReference type="Pfam" id="PF00535">
    <property type="entry name" value="Glycos_transf_2"/>
    <property type="match status" value="1"/>
</dbReference>
<evidence type="ECO:0000259" key="1">
    <source>
        <dbReference type="Pfam" id="PF00535"/>
    </source>
</evidence>
<protein>
    <submittedName>
        <fullName evidence="3">Glycosyltransferase family 2 protein</fullName>
    </submittedName>
</protein>
<proteinExistence type="predicted"/>
<comment type="caution">
    <text evidence="3">The sequence shown here is derived from an EMBL/GenBank/DDBJ whole genome shotgun (WGS) entry which is preliminary data.</text>
</comment>
<dbReference type="RefSeq" id="WP_191178417.1">
    <property type="nucleotide sequence ID" value="NZ_JACXXP010000002.1"/>
</dbReference>
<evidence type="ECO:0000313" key="3">
    <source>
        <dbReference type="EMBL" id="MCC9034901.1"/>
    </source>
</evidence>
<dbReference type="Gene3D" id="3.90.550.10">
    <property type="entry name" value="Spore Coat Polysaccharide Biosynthesis Protein SpsA, Chain A"/>
    <property type="match status" value="1"/>
</dbReference>
<evidence type="ECO:0000313" key="2">
    <source>
        <dbReference type="EMBL" id="MBD3903827.1"/>
    </source>
</evidence>
<keyword evidence="4" id="KW-1185">Reference proteome</keyword>
<feature type="domain" description="Glycosyltransferase 2-like" evidence="1">
    <location>
        <begin position="3"/>
        <end position="138"/>
    </location>
</feature>
<dbReference type="GO" id="GO:0016758">
    <property type="term" value="F:hexosyltransferase activity"/>
    <property type="evidence" value="ECO:0007669"/>
    <property type="project" value="UniProtKB-ARBA"/>
</dbReference>
<gene>
    <name evidence="2" type="ORF">IEW27_04360</name>
    <name evidence="3" type="ORF">LNP80_11665</name>
</gene>
<dbReference type="EMBL" id="JACXXP010000002">
    <property type="protein sequence ID" value="MBD3903827.1"/>
    <property type="molecule type" value="Genomic_DNA"/>
</dbReference>
<dbReference type="SUPFAM" id="SSF53448">
    <property type="entry name" value="Nucleotide-diphospho-sugar transferases"/>
    <property type="match status" value="1"/>
</dbReference>